<dbReference type="FunFam" id="1.10.3470.10:FF:000001">
    <property type="entry name" value="Vitamin B12 ABC transporter permease BtuC"/>
    <property type="match status" value="1"/>
</dbReference>
<proteinExistence type="inferred from homology"/>
<dbReference type="GO" id="GO:0022857">
    <property type="term" value="F:transmembrane transporter activity"/>
    <property type="evidence" value="ECO:0007669"/>
    <property type="project" value="InterPro"/>
</dbReference>
<feature type="transmembrane region" description="Helical" evidence="8">
    <location>
        <begin position="295"/>
        <end position="313"/>
    </location>
</feature>
<feature type="transmembrane region" description="Helical" evidence="8">
    <location>
        <begin position="82"/>
        <end position="103"/>
    </location>
</feature>
<comment type="similarity">
    <text evidence="2">Belongs to the binding-protein-dependent transport system permease family. FecCD subfamily.</text>
</comment>
<keyword evidence="3" id="KW-0813">Transport</keyword>
<evidence type="ECO:0000313" key="10">
    <source>
        <dbReference type="Proteomes" id="UP000176244"/>
    </source>
</evidence>
<keyword evidence="6 8" id="KW-1133">Transmembrane helix</keyword>
<dbReference type="Pfam" id="PF01032">
    <property type="entry name" value="FecCD"/>
    <property type="match status" value="1"/>
</dbReference>
<evidence type="ECO:0000256" key="3">
    <source>
        <dbReference type="ARBA" id="ARBA00022448"/>
    </source>
</evidence>
<protein>
    <submittedName>
        <fullName evidence="9">Putative ABC transporter permease protein</fullName>
    </submittedName>
</protein>
<dbReference type="RefSeq" id="WP_084633760.1">
    <property type="nucleotide sequence ID" value="NZ_LKEU01000042.1"/>
</dbReference>
<feature type="transmembrane region" description="Helical" evidence="8">
    <location>
        <begin position="164"/>
        <end position="188"/>
    </location>
</feature>
<dbReference type="Proteomes" id="UP000176244">
    <property type="component" value="Unassembled WGS sequence"/>
</dbReference>
<dbReference type="InterPro" id="IPR037294">
    <property type="entry name" value="ABC_BtuC-like"/>
</dbReference>
<accession>A0A1F2PE71</accession>
<dbReference type="STRING" id="52694.ACWI_31920"/>
<keyword evidence="7 8" id="KW-0472">Membrane</keyword>
<evidence type="ECO:0000256" key="1">
    <source>
        <dbReference type="ARBA" id="ARBA00004651"/>
    </source>
</evidence>
<feature type="transmembrane region" description="Helical" evidence="8">
    <location>
        <begin position="208"/>
        <end position="230"/>
    </location>
</feature>
<dbReference type="GO" id="GO:0005886">
    <property type="term" value="C:plasma membrane"/>
    <property type="evidence" value="ECO:0007669"/>
    <property type="project" value="UniProtKB-SubCell"/>
</dbReference>
<dbReference type="CDD" id="cd06550">
    <property type="entry name" value="TM_ABC_iron-siderophores_like"/>
    <property type="match status" value="1"/>
</dbReference>
<evidence type="ECO:0000256" key="2">
    <source>
        <dbReference type="ARBA" id="ARBA00007935"/>
    </source>
</evidence>
<dbReference type="OrthoDB" id="9792889at2"/>
<dbReference type="GO" id="GO:0033214">
    <property type="term" value="P:siderophore-iron import into cell"/>
    <property type="evidence" value="ECO:0007669"/>
    <property type="project" value="TreeGrafter"/>
</dbReference>
<evidence type="ECO:0000256" key="6">
    <source>
        <dbReference type="ARBA" id="ARBA00022989"/>
    </source>
</evidence>
<dbReference type="EMBL" id="LKEU01000042">
    <property type="protein sequence ID" value="OFV69335.1"/>
    <property type="molecule type" value="Genomic_DNA"/>
</dbReference>
<keyword evidence="5 8" id="KW-0812">Transmembrane</keyword>
<dbReference type="AlphaFoldDB" id="A0A1F2PE71"/>
<feature type="transmembrane region" description="Helical" evidence="8">
    <location>
        <begin position="20"/>
        <end position="40"/>
    </location>
</feature>
<comment type="subcellular location">
    <subcellularLocation>
        <location evidence="1">Cell membrane</location>
        <topology evidence="1">Multi-pass membrane protein</topology>
    </subcellularLocation>
</comment>
<dbReference type="PANTHER" id="PTHR30472:SF70">
    <property type="entry name" value="MOLYBDATE IMPORT SYSTEM PERMEASE PROTEIN MOLB"/>
    <property type="match status" value="1"/>
</dbReference>
<evidence type="ECO:0000313" key="9">
    <source>
        <dbReference type="EMBL" id="OFV69335.1"/>
    </source>
</evidence>
<dbReference type="PANTHER" id="PTHR30472">
    <property type="entry name" value="FERRIC ENTEROBACTIN TRANSPORT SYSTEM PERMEASE PROTEIN"/>
    <property type="match status" value="1"/>
</dbReference>
<gene>
    <name evidence="9" type="ORF">ACWI_31920</name>
</gene>
<organism evidence="9 10">
    <name type="scientific">Acetobacterium wieringae</name>
    <dbReference type="NCBI Taxonomy" id="52694"/>
    <lineage>
        <taxon>Bacteria</taxon>
        <taxon>Bacillati</taxon>
        <taxon>Bacillota</taxon>
        <taxon>Clostridia</taxon>
        <taxon>Eubacteriales</taxon>
        <taxon>Eubacteriaceae</taxon>
        <taxon>Acetobacterium</taxon>
    </lineage>
</organism>
<feature type="transmembrane region" description="Helical" evidence="8">
    <location>
        <begin position="123"/>
        <end position="152"/>
    </location>
</feature>
<comment type="caution">
    <text evidence="9">The sequence shown here is derived from an EMBL/GenBank/DDBJ whole genome shotgun (WGS) entry which is preliminary data.</text>
</comment>
<dbReference type="SUPFAM" id="SSF81345">
    <property type="entry name" value="ABC transporter involved in vitamin B12 uptake, BtuC"/>
    <property type="match status" value="1"/>
</dbReference>
<dbReference type="Gene3D" id="1.10.3470.10">
    <property type="entry name" value="ABC transporter involved in vitamin B12 uptake, BtuC"/>
    <property type="match status" value="1"/>
</dbReference>
<feature type="transmembrane region" description="Helical" evidence="8">
    <location>
        <begin position="325"/>
        <end position="342"/>
    </location>
</feature>
<feature type="transmembrane region" description="Helical" evidence="8">
    <location>
        <begin position="257"/>
        <end position="283"/>
    </location>
</feature>
<sequence length="351" mass="37252">MLKNISFQEKHLLKEKRLNFSALLVLLVVILGTLVIVSLCMGRFPISIPEVIHVLVANILPLPQVGDANVESVVMTLRFPRVMAAILVGGSLALSGAVYQGVFQNPLVSPDLLGVSSGACVGAAIAILIGIGTFGIQIGAFVGGILAVALTTTAPKLIKNSSNMMLVMSGIIVGGLMSSIMGIIKYIADPETELAEITYWQMGSIAKVLPKSILMVAPAMIVAIIIIMILRWKINVLSLGETEARSLGINVKTTRRIVIIGATLLTASSVCISGTIGWVGLVVPHLGRLMVGPNNMKLLPVSFVLGGIFLLMIDTIARTITSAELPLSILTGLIGAPFYFYLLKKERMNLS</sequence>
<name>A0A1F2PE71_9FIRM</name>
<evidence type="ECO:0000256" key="8">
    <source>
        <dbReference type="SAM" id="Phobius"/>
    </source>
</evidence>
<evidence type="ECO:0000256" key="7">
    <source>
        <dbReference type="ARBA" id="ARBA00023136"/>
    </source>
</evidence>
<dbReference type="InterPro" id="IPR000522">
    <property type="entry name" value="ABC_transptr_permease_BtuC"/>
</dbReference>
<evidence type="ECO:0000256" key="5">
    <source>
        <dbReference type="ARBA" id="ARBA00022692"/>
    </source>
</evidence>
<evidence type="ECO:0000256" key="4">
    <source>
        <dbReference type="ARBA" id="ARBA00022475"/>
    </source>
</evidence>
<keyword evidence="4" id="KW-1003">Cell membrane</keyword>
<reference evidence="9 10" key="1">
    <citation type="submission" date="2015-09" db="EMBL/GenBank/DDBJ databases">
        <title>Genome sequence of Acetobacterium wieringae DSM 1911.</title>
        <authorList>
            <person name="Poehlein A."/>
            <person name="Bengelsdorf F.R."/>
            <person name="Schiel-Bengelsdorf B."/>
            <person name="Duerre P."/>
            <person name="Daniel R."/>
        </authorList>
    </citation>
    <scope>NUCLEOTIDE SEQUENCE [LARGE SCALE GENOMIC DNA]</scope>
    <source>
        <strain evidence="9 10">DSM 1911</strain>
    </source>
</reference>